<keyword evidence="3" id="KW-1185">Reference proteome</keyword>
<feature type="compositionally biased region" description="Polar residues" evidence="1">
    <location>
        <begin position="1"/>
        <end position="11"/>
    </location>
</feature>
<evidence type="ECO:0000313" key="2">
    <source>
        <dbReference type="EMBL" id="BAT80425.1"/>
    </source>
</evidence>
<gene>
    <name evidence="2" type="primary">Vigan.03G000400</name>
    <name evidence="2" type="ORF">VIGAN_03000400</name>
</gene>
<organism evidence="2 3">
    <name type="scientific">Vigna angularis var. angularis</name>
    <dbReference type="NCBI Taxonomy" id="157739"/>
    <lineage>
        <taxon>Eukaryota</taxon>
        <taxon>Viridiplantae</taxon>
        <taxon>Streptophyta</taxon>
        <taxon>Embryophyta</taxon>
        <taxon>Tracheophyta</taxon>
        <taxon>Spermatophyta</taxon>
        <taxon>Magnoliopsida</taxon>
        <taxon>eudicotyledons</taxon>
        <taxon>Gunneridae</taxon>
        <taxon>Pentapetalae</taxon>
        <taxon>rosids</taxon>
        <taxon>fabids</taxon>
        <taxon>Fabales</taxon>
        <taxon>Fabaceae</taxon>
        <taxon>Papilionoideae</taxon>
        <taxon>50 kb inversion clade</taxon>
        <taxon>NPAAA clade</taxon>
        <taxon>indigoferoid/millettioid clade</taxon>
        <taxon>Phaseoleae</taxon>
        <taxon>Vigna</taxon>
    </lineage>
</organism>
<protein>
    <submittedName>
        <fullName evidence="2">Uncharacterized protein</fullName>
    </submittedName>
</protein>
<sequence>MGGKNNYTGLSRTKTKKTREKGKPGPEGRGGKFDTNEKRLQVAQLIASDRKIEDFFVLLGDQIVHRRSRLMIDI</sequence>
<dbReference type="AlphaFoldDB" id="A0A0S3RIG3"/>
<reference evidence="2 3" key="1">
    <citation type="journal article" date="2015" name="Sci. Rep.">
        <title>The power of single molecule real-time sequencing technology in the de novo assembly of a eukaryotic genome.</title>
        <authorList>
            <person name="Sakai H."/>
            <person name="Naito K."/>
            <person name="Ogiso-Tanaka E."/>
            <person name="Takahashi Y."/>
            <person name="Iseki K."/>
            <person name="Muto C."/>
            <person name="Satou K."/>
            <person name="Teruya K."/>
            <person name="Shiroma A."/>
            <person name="Shimoji M."/>
            <person name="Hirano T."/>
            <person name="Itoh T."/>
            <person name="Kaga A."/>
            <person name="Tomooka N."/>
        </authorList>
    </citation>
    <scope>NUCLEOTIDE SEQUENCE [LARGE SCALE GENOMIC DNA]</scope>
    <source>
        <strain evidence="3">cv. Shumari</strain>
    </source>
</reference>
<feature type="compositionally biased region" description="Basic and acidic residues" evidence="1">
    <location>
        <begin position="21"/>
        <end position="36"/>
    </location>
</feature>
<accession>A0A0S3RIG3</accession>
<evidence type="ECO:0000313" key="3">
    <source>
        <dbReference type="Proteomes" id="UP000291084"/>
    </source>
</evidence>
<evidence type="ECO:0000256" key="1">
    <source>
        <dbReference type="SAM" id="MobiDB-lite"/>
    </source>
</evidence>
<dbReference type="Proteomes" id="UP000291084">
    <property type="component" value="Chromosome 3"/>
</dbReference>
<feature type="region of interest" description="Disordered" evidence="1">
    <location>
        <begin position="1"/>
        <end position="36"/>
    </location>
</feature>
<name>A0A0S3RIG3_PHAAN</name>
<proteinExistence type="predicted"/>
<dbReference type="EMBL" id="AP015036">
    <property type="protein sequence ID" value="BAT80425.1"/>
    <property type="molecule type" value="Genomic_DNA"/>
</dbReference>